<name>A0A2S4KWH9_9HYPO</name>
<reference evidence="2 3" key="1">
    <citation type="submission" date="2018-01" db="EMBL/GenBank/DDBJ databases">
        <title>Harnessing the power of phylogenomics to disentangle the directionality and signatures of interkingdom host jumping in the parasitic fungal genus Tolypocladium.</title>
        <authorList>
            <person name="Quandt C.A."/>
            <person name="Patterson W."/>
            <person name="Spatafora J.W."/>
        </authorList>
    </citation>
    <scope>NUCLEOTIDE SEQUENCE [LARGE SCALE GENOMIC DNA]</scope>
    <source>
        <strain evidence="2 3">NRBC 100945</strain>
    </source>
</reference>
<protein>
    <recommendedName>
        <fullName evidence="4">Beta-1,4-mannosyl-glycoprotein 4-beta-N-acetylglucosaminyltransferase</fullName>
    </recommendedName>
</protein>
<proteinExistence type="predicted"/>
<dbReference type="Pfam" id="PF04724">
    <property type="entry name" value="Glyco_transf_17"/>
    <property type="match status" value="1"/>
</dbReference>
<organism evidence="2 3">
    <name type="scientific">Tolypocladium paradoxum</name>
    <dbReference type="NCBI Taxonomy" id="94208"/>
    <lineage>
        <taxon>Eukaryota</taxon>
        <taxon>Fungi</taxon>
        <taxon>Dikarya</taxon>
        <taxon>Ascomycota</taxon>
        <taxon>Pezizomycotina</taxon>
        <taxon>Sordariomycetes</taxon>
        <taxon>Hypocreomycetidae</taxon>
        <taxon>Hypocreales</taxon>
        <taxon>Ophiocordycipitaceae</taxon>
        <taxon>Tolypocladium</taxon>
    </lineage>
</organism>
<dbReference type="GO" id="GO:0016020">
    <property type="term" value="C:membrane"/>
    <property type="evidence" value="ECO:0007669"/>
    <property type="project" value="InterPro"/>
</dbReference>
<dbReference type="PANTHER" id="PTHR12224">
    <property type="entry name" value="BETA-1,4-MANNOSYL-GLYCOPROTEIN BETA-1,4-N-ACETYLGLUCOSAMINYL-TRANSFERASE"/>
    <property type="match status" value="1"/>
</dbReference>
<dbReference type="EMBL" id="PKSG01000515">
    <property type="protein sequence ID" value="POR34507.1"/>
    <property type="molecule type" value="Genomic_DNA"/>
</dbReference>
<keyword evidence="3" id="KW-1185">Reference proteome</keyword>
<dbReference type="OrthoDB" id="6474464at2759"/>
<dbReference type="GO" id="GO:0003830">
    <property type="term" value="F:beta-1,4-mannosylglycoprotein 4-beta-N-acetylglucosaminyltransferase activity"/>
    <property type="evidence" value="ECO:0007669"/>
    <property type="project" value="InterPro"/>
</dbReference>
<dbReference type="Proteomes" id="UP000237481">
    <property type="component" value="Unassembled WGS sequence"/>
</dbReference>
<dbReference type="PANTHER" id="PTHR12224:SF0">
    <property type="entry name" value="BETA-1,4-MANNOSYL-GLYCOPROTEIN 4-BETA-N-ACETYLGLUCOSAMINYLTRANSFERASE"/>
    <property type="match status" value="1"/>
</dbReference>
<evidence type="ECO:0000313" key="2">
    <source>
        <dbReference type="EMBL" id="POR34507.1"/>
    </source>
</evidence>
<dbReference type="GO" id="GO:0006044">
    <property type="term" value="P:N-acetylglucosamine metabolic process"/>
    <property type="evidence" value="ECO:0007669"/>
    <property type="project" value="TreeGrafter"/>
</dbReference>
<evidence type="ECO:0000256" key="1">
    <source>
        <dbReference type="SAM" id="SignalP"/>
    </source>
</evidence>
<sequence>MAARTLLAIAALAAIAWLALTHSPIRSAVATHRISDTDLGLQFPALDLPSAAASPSRAHHDFYASPAAAEFCAAHGYPVFAPRAASGERKVYDLVMANSELDFLEIRLSTMYDLVDYFVVVESPRTFQGTAKPLAVRDNWHRFASYHDKMVYHLLEFPPGFAPRLTWDYEDLQRDATFEQVLPRLEGRAAPVDGDVLLVADVDEIPRPATLLLLRACAFPRRLTLASRFYYYSFQFLHVGAEWPHPQATFYAGPNDTIRPSNLRVADGGTAWQRAREAGTLANAAWHCSSCFATMAQFLNKMASFSHMWMNEERYRDRHHIAAAVRAGRDVWGRSGDLFRRVEANADVPAVLLQGDGRERFGYMLSRDGESAGFTDYP</sequence>
<feature type="signal peptide" evidence="1">
    <location>
        <begin position="1"/>
        <end position="21"/>
    </location>
</feature>
<keyword evidence="1" id="KW-0732">Signal</keyword>
<dbReference type="AlphaFoldDB" id="A0A2S4KWH9"/>
<accession>A0A2S4KWH9</accession>
<dbReference type="InterPro" id="IPR006813">
    <property type="entry name" value="Glyco_trans_17"/>
</dbReference>
<comment type="caution">
    <text evidence="2">The sequence shown here is derived from an EMBL/GenBank/DDBJ whole genome shotgun (WGS) entry which is preliminary data.</text>
</comment>
<feature type="chain" id="PRO_5015603670" description="Beta-1,4-mannosyl-glycoprotein 4-beta-N-acetylglucosaminyltransferase" evidence="1">
    <location>
        <begin position="22"/>
        <end position="378"/>
    </location>
</feature>
<evidence type="ECO:0000313" key="3">
    <source>
        <dbReference type="Proteomes" id="UP000237481"/>
    </source>
</evidence>
<dbReference type="STRING" id="94208.A0A2S4KWH9"/>
<evidence type="ECO:0008006" key="4">
    <source>
        <dbReference type="Google" id="ProtNLM"/>
    </source>
</evidence>
<gene>
    <name evidence="2" type="ORF">TPAR_05284</name>
</gene>